<accession>A0A3N8Q4D5</accession>
<dbReference type="Proteomes" id="UP000277921">
    <property type="component" value="Unassembled WGS sequence"/>
</dbReference>
<feature type="signal peptide" evidence="1">
    <location>
        <begin position="1"/>
        <end position="21"/>
    </location>
</feature>
<dbReference type="EMBL" id="QTQV01000004">
    <property type="protein sequence ID" value="RQT18674.1"/>
    <property type="molecule type" value="Genomic_DNA"/>
</dbReference>
<dbReference type="Gene3D" id="1.20.1270.180">
    <property type="match status" value="1"/>
</dbReference>
<dbReference type="RefSeq" id="WP_124577005.1">
    <property type="nucleotide sequence ID" value="NZ_QTQV01000004.1"/>
</dbReference>
<dbReference type="PANTHER" id="PTHR39176">
    <property type="entry name" value="PERIPLASMIC PROTEIN-RELATED"/>
    <property type="match status" value="1"/>
</dbReference>
<evidence type="ECO:0000313" key="3">
    <source>
        <dbReference type="EMBL" id="RQT18674.1"/>
    </source>
</evidence>
<dbReference type="PANTHER" id="PTHR39176:SF1">
    <property type="entry name" value="PERIPLASMIC PROTEIN"/>
    <property type="match status" value="1"/>
</dbReference>
<keyword evidence="1" id="KW-0732">Signal</keyword>
<evidence type="ECO:0000259" key="2">
    <source>
        <dbReference type="Pfam" id="PF07007"/>
    </source>
</evidence>
<reference evidence="3 4" key="1">
    <citation type="submission" date="2018-08" db="EMBL/GenBank/DDBJ databases">
        <title>Comparative analysis of Burkholderia isolates from Puerto Rico.</title>
        <authorList>
            <person name="Hall C."/>
            <person name="Sahl J."/>
            <person name="Wagner D."/>
        </authorList>
    </citation>
    <scope>NUCLEOTIDE SEQUENCE [LARGE SCALE GENOMIC DNA]</scope>
    <source>
        <strain evidence="3 4">Bp9025</strain>
    </source>
</reference>
<proteinExistence type="predicted"/>
<gene>
    <name evidence="3" type="ORF">DF051_08635</name>
</gene>
<dbReference type="AlphaFoldDB" id="A0A3N8Q4D5"/>
<feature type="chain" id="PRO_5018181259" evidence="1">
    <location>
        <begin position="22"/>
        <end position="129"/>
    </location>
</feature>
<organism evidence="3 4">
    <name type="scientific">Burkholderia contaminans</name>
    <dbReference type="NCBI Taxonomy" id="488447"/>
    <lineage>
        <taxon>Bacteria</taxon>
        <taxon>Pseudomonadati</taxon>
        <taxon>Pseudomonadota</taxon>
        <taxon>Betaproteobacteria</taxon>
        <taxon>Burkholderiales</taxon>
        <taxon>Burkholderiaceae</taxon>
        <taxon>Burkholderia</taxon>
        <taxon>Burkholderia cepacia complex</taxon>
    </lineage>
</organism>
<name>A0A3N8Q4D5_9BURK</name>
<dbReference type="InterPro" id="IPR009739">
    <property type="entry name" value="LprI-like_N"/>
</dbReference>
<sequence length="129" mass="14107">MKRRTLSMILCLAAASFTTMANSQAPVCHNDGSGADSAVCAHQDFVRADAQLNDAYQAALDLLGGDTERADARAALVAAQRQWIKFRDADCQVQDRIFQHGTLRAAIVASCLTNLTEQRTTELKKLWLP</sequence>
<evidence type="ECO:0000313" key="4">
    <source>
        <dbReference type="Proteomes" id="UP000277921"/>
    </source>
</evidence>
<comment type="caution">
    <text evidence="3">The sequence shown here is derived from an EMBL/GenBank/DDBJ whole genome shotgun (WGS) entry which is preliminary data.</text>
</comment>
<feature type="domain" description="Lysozyme inhibitor LprI-like N-terminal" evidence="2">
    <location>
        <begin position="28"/>
        <end position="123"/>
    </location>
</feature>
<dbReference type="Pfam" id="PF07007">
    <property type="entry name" value="LprI"/>
    <property type="match status" value="1"/>
</dbReference>
<evidence type="ECO:0000256" key="1">
    <source>
        <dbReference type="SAM" id="SignalP"/>
    </source>
</evidence>
<protein>
    <submittedName>
        <fullName evidence="3">DUF1311 domain-containing protein</fullName>
    </submittedName>
</protein>